<evidence type="ECO:0000256" key="4">
    <source>
        <dbReference type="ARBA" id="ARBA00022448"/>
    </source>
</evidence>
<keyword evidence="7 12" id="KW-0812">Transmembrane</keyword>
<evidence type="ECO:0000256" key="2">
    <source>
        <dbReference type="ARBA" id="ARBA00009306"/>
    </source>
</evidence>
<dbReference type="InterPro" id="IPR035906">
    <property type="entry name" value="MetI-like_sf"/>
</dbReference>
<keyword evidence="9 12" id="KW-0472">Membrane</keyword>
<dbReference type="GO" id="GO:0055085">
    <property type="term" value="P:transmembrane transport"/>
    <property type="evidence" value="ECO:0007669"/>
    <property type="project" value="InterPro"/>
</dbReference>
<dbReference type="Gene3D" id="1.10.3720.10">
    <property type="entry name" value="MetI-like"/>
    <property type="match status" value="1"/>
</dbReference>
<evidence type="ECO:0000256" key="1">
    <source>
        <dbReference type="ARBA" id="ARBA00004429"/>
    </source>
</evidence>
<accession>A0A255XSP9</accession>
<evidence type="ECO:0000256" key="7">
    <source>
        <dbReference type="ARBA" id="ARBA00022692"/>
    </source>
</evidence>
<keyword evidence="6" id="KW-0997">Cell inner membrane</keyword>
<keyword evidence="15" id="KW-1185">Reference proteome</keyword>
<dbReference type="Proteomes" id="UP000216361">
    <property type="component" value="Unassembled WGS sequence"/>
</dbReference>
<gene>
    <name evidence="14" type="ORF">CHR90_06840</name>
</gene>
<reference evidence="14 15" key="1">
    <citation type="submission" date="2017-07" db="EMBL/GenBank/DDBJ databases">
        <title>Elstera cyanobacteriorum sp. nov., a novel bacterium isolated from cyanobacterial aggregates in a eutrophic lake.</title>
        <authorList>
            <person name="Cai H."/>
        </authorList>
    </citation>
    <scope>NUCLEOTIDE SEQUENCE [LARGE SCALE GENOMIC DNA]</scope>
    <source>
        <strain evidence="14 15">TH019</strain>
    </source>
</reference>
<organism evidence="14 15">
    <name type="scientific">Elstera cyanobacteriorum</name>
    <dbReference type="NCBI Taxonomy" id="2022747"/>
    <lineage>
        <taxon>Bacteria</taxon>
        <taxon>Pseudomonadati</taxon>
        <taxon>Pseudomonadota</taxon>
        <taxon>Alphaproteobacteria</taxon>
        <taxon>Rhodospirillales</taxon>
        <taxon>Rhodospirillaceae</taxon>
        <taxon>Elstera</taxon>
    </lineage>
</organism>
<dbReference type="PANTHER" id="PTHR43227:SF9">
    <property type="entry name" value="SN-GLYCEROL-3-PHOSPHATE TRANSPORT SYSTEM PERMEASE PROTEIN UGPA"/>
    <property type="match status" value="1"/>
</dbReference>
<dbReference type="RefSeq" id="WP_094408350.1">
    <property type="nucleotide sequence ID" value="NZ_BMJZ01000006.1"/>
</dbReference>
<evidence type="ECO:0000256" key="6">
    <source>
        <dbReference type="ARBA" id="ARBA00022519"/>
    </source>
</evidence>
<proteinExistence type="inferred from homology"/>
<name>A0A255XSP9_9PROT</name>
<feature type="transmembrane region" description="Helical" evidence="12">
    <location>
        <begin position="209"/>
        <end position="231"/>
    </location>
</feature>
<evidence type="ECO:0000256" key="10">
    <source>
        <dbReference type="ARBA" id="ARBA00037054"/>
    </source>
</evidence>
<dbReference type="EMBL" id="NOXS01000030">
    <property type="protein sequence ID" value="OYQ19932.1"/>
    <property type="molecule type" value="Genomic_DNA"/>
</dbReference>
<evidence type="ECO:0000259" key="13">
    <source>
        <dbReference type="PROSITE" id="PS50928"/>
    </source>
</evidence>
<feature type="domain" description="ABC transmembrane type-1" evidence="13">
    <location>
        <begin position="75"/>
        <end position="287"/>
    </location>
</feature>
<dbReference type="PROSITE" id="PS50928">
    <property type="entry name" value="ABC_TM1"/>
    <property type="match status" value="1"/>
</dbReference>
<evidence type="ECO:0000256" key="9">
    <source>
        <dbReference type="ARBA" id="ARBA00023136"/>
    </source>
</evidence>
<dbReference type="InterPro" id="IPR000515">
    <property type="entry name" value="MetI-like"/>
</dbReference>
<dbReference type="AlphaFoldDB" id="A0A255XSP9"/>
<sequence>MTPASSAQAPFQNKLLPLLLLLPQLLITVVFFYWPSVQAVQQSLYIEDPFGLNSEFAGLANFTELFRNSSYVDAFLRSLFFSAAVSGLSLGLSLLFAVCADRVVRGATGYKTLLLLPYAIAPALAGVTWMFVVHPSIGILGRALVAMGVEWNYLLNGNQAMALVIFAAAWKQISYNFIFFLAGLQSIPHSLMEAAAIDGAGPGKRFRDIVFPLLSPTAFFLLVVNIVYAFFETFGVIHAVTSGGPAKATEILVYKVYSDGVVGLDIGGSAAQSVILMLIVIVLTVVQFRFVERKVHY</sequence>
<dbReference type="OrthoDB" id="9773727at2"/>
<evidence type="ECO:0000256" key="5">
    <source>
        <dbReference type="ARBA" id="ARBA00022475"/>
    </source>
</evidence>
<comment type="subcellular location">
    <subcellularLocation>
        <location evidence="1">Cell inner membrane</location>
        <topology evidence="1">Multi-pass membrane protein</topology>
    </subcellularLocation>
    <subcellularLocation>
        <location evidence="12">Cell membrane</location>
        <topology evidence="12">Multi-pass membrane protein</topology>
    </subcellularLocation>
</comment>
<dbReference type="PANTHER" id="PTHR43227">
    <property type="entry name" value="BLL4140 PROTEIN"/>
    <property type="match status" value="1"/>
</dbReference>
<comment type="caution">
    <text evidence="14">The sequence shown here is derived from an EMBL/GenBank/DDBJ whole genome shotgun (WGS) entry which is preliminary data.</text>
</comment>
<keyword evidence="4 12" id="KW-0813">Transport</keyword>
<comment type="similarity">
    <text evidence="2 12">Belongs to the binding-protein-dependent transport system permease family.</text>
</comment>
<evidence type="ECO:0000313" key="14">
    <source>
        <dbReference type="EMBL" id="OYQ19932.1"/>
    </source>
</evidence>
<feature type="transmembrane region" description="Helical" evidence="12">
    <location>
        <begin position="160"/>
        <end position="182"/>
    </location>
</feature>
<protein>
    <recommendedName>
        <fullName evidence="11">sn-glycerol-3-phosphate transport system permease protein UgpA</fullName>
    </recommendedName>
</protein>
<evidence type="ECO:0000256" key="8">
    <source>
        <dbReference type="ARBA" id="ARBA00022989"/>
    </source>
</evidence>
<dbReference type="Pfam" id="PF00528">
    <property type="entry name" value="BPD_transp_1"/>
    <property type="match status" value="1"/>
</dbReference>
<evidence type="ECO:0000256" key="3">
    <source>
        <dbReference type="ARBA" id="ARBA00011557"/>
    </source>
</evidence>
<dbReference type="InterPro" id="IPR050809">
    <property type="entry name" value="UgpAE/MalFG_permease"/>
</dbReference>
<dbReference type="SUPFAM" id="SSF161098">
    <property type="entry name" value="MetI-like"/>
    <property type="match status" value="1"/>
</dbReference>
<comment type="function">
    <text evidence="10">Part of the ABC transporter complex UgpBAEC involved in sn-glycerol-3-phosphate (G3P) import. Probably responsible for the translocation of the substrate across the membrane.</text>
</comment>
<feature type="transmembrane region" description="Helical" evidence="12">
    <location>
        <begin position="15"/>
        <end position="34"/>
    </location>
</feature>
<feature type="transmembrane region" description="Helical" evidence="12">
    <location>
        <begin position="79"/>
        <end position="100"/>
    </location>
</feature>
<evidence type="ECO:0000313" key="15">
    <source>
        <dbReference type="Proteomes" id="UP000216361"/>
    </source>
</evidence>
<comment type="subunit">
    <text evidence="3">The complex is composed of two ATP-binding proteins (UgpC), two transmembrane proteins (UgpA and UgpE) and a solute-binding protein (UgpB).</text>
</comment>
<evidence type="ECO:0000256" key="12">
    <source>
        <dbReference type="RuleBase" id="RU363032"/>
    </source>
</evidence>
<dbReference type="GO" id="GO:0005886">
    <property type="term" value="C:plasma membrane"/>
    <property type="evidence" value="ECO:0007669"/>
    <property type="project" value="UniProtKB-SubCell"/>
</dbReference>
<dbReference type="NCBIfam" id="NF007852">
    <property type="entry name" value="PRK10561.1"/>
    <property type="match status" value="1"/>
</dbReference>
<feature type="transmembrane region" description="Helical" evidence="12">
    <location>
        <begin position="112"/>
        <end position="132"/>
    </location>
</feature>
<keyword evidence="5" id="KW-1003">Cell membrane</keyword>
<keyword evidence="8 12" id="KW-1133">Transmembrane helix</keyword>
<evidence type="ECO:0000256" key="11">
    <source>
        <dbReference type="ARBA" id="ARBA00040780"/>
    </source>
</evidence>
<feature type="transmembrane region" description="Helical" evidence="12">
    <location>
        <begin position="270"/>
        <end position="291"/>
    </location>
</feature>
<dbReference type="CDD" id="cd06261">
    <property type="entry name" value="TM_PBP2"/>
    <property type="match status" value="1"/>
</dbReference>